<dbReference type="PANTHER" id="PTHR48178:SF1">
    <property type="entry name" value="PEROXISOME BIOGENESIS FACTOR 2"/>
    <property type="match status" value="1"/>
</dbReference>
<evidence type="ECO:0000256" key="3">
    <source>
        <dbReference type="ARBA" id="ARBA00008704"/>
    </source>
</evidence>
<evidence type="ECO:0000256" key="17">
    <source>
        <dbReference type="ARBA" id="ARBA00034523"/>
    </source>
</evidence>
<evidence type="ECO:0000256" key="5">
    <source>
        <dbReference type="ARBA" id="ARBA00022679"/>
    </source>
</evidence>
<dbReference type="GeneID" id="25262807"/>
<keyword evidence="11" id="KW-0653">Protein transport</keyword>
<keyword evidence="5" id="KW-0808">Transferase</keyword>
<keyword evidence="4" id="KW-0813">Transport</keyword>
<dbReference type="EC" id="2.3.2.36" evidence="17"/>
<comment type="catalytic activity">
    <reaction evidence="16">
        <text>[E2 ubiquitin-conjugating enzyme]-S-ubiquitinyl-L-cysteine + [acceptor protein]-L-cysteine = [E2 ubiquitin-conjugating enzyme]-L-cysteine + [acceptor protein]-S-ubiquitinyl-L-cysteine.</text>
        <dbReference type="EC" id="2.3.2.36"/>
    </reaction>
</comment>
<evidence type="ECO:0000256" key="1">
    <source>
        <dbReference type="ARBA" id="ARBA00004585"/>
    </source>
</evidence>
<dbReference type="GO" id="GO:0005778">
    <property type="term" value="C:peroxisomal membrane"/>
    <property type="evidence" value="ECO:0007669"/>
    <property type="project" value="UniProtKB-SubCell"/>
</dbReference>
<organism evidence="19 20">
    <name type="scientific">Tilletiaria anomala (strain ATCC 24038 / CBS 436.72 / UBC 951)</name>
    <dbReference type="NCBI Taxonomy" id="1037660"/>
    <lineage>
        <taxon>Eukaryota</taxon>
        <taxon>Fungi</taxon>
        <taxon>Dikarya</taxon>
        <taxon>Basidiomycota</taxon>
        <taxon>Ustilaginomycotina</taxon>
        <taxon>Exobasidiomycetes</taxon>
        <taxon>Georgefischeriales</taxon>
        <taxon>Tilletiariaceae</taxon>
        <taxon>Tilletiaria</taxon>
    </lineage>
</organism>
<dbReference type="STRING" id="1037660.A0A066WF69"/>
<accession>A0A066WF69</accession>
<gene>
    <name evidence="19" type="ORF">K437DRAFT_232002</name>
</gene>
<evidence type="ECO:0000256" key="15">
    <source>
        <dbReference type="ARBA" id="ARBA00032511"/>
    </source>
</evidence>
<evidence type="ECO:0000256" key="12">
    <source>
        <dbReference type="ARBA" id="ARBA00022989"/>
    </source>
</evidence>
<evidence type="ECO:0000256" key="2">
    <source>
        <dbReference type="ARBA" id="ARBA00004906"/>
    </source>
</evidence>
<evidence type="ECO:0000256" key="6">
    <source>
        <dbReference type="ARBA" id="ARBA00022692"/>
    </source>
</evidence>
<keyword evidence="13" id="KW-0472">Membrane</keyword>
<comment type="caution">
    <text evidence="19">The sequence shown here is derived from an EMBL/GenBank/DDBJ whole genome shotgun (WGS) entry which is preliminary data.</text>
</comment>
<keyword evidence="9" id="KW-0833">Ubl conjugation pathway</keyword>
<keyword evidence="12" id="KW-1133">Transmembrane helix</keyword>
<dbReference type="InterPro" id="IPR006845">
    <property type="entry name" value="Pex_N"/>
</dbReference>
<evidence type="ECO:0000256" key="4">
    <source>
        <dbReference type="ARBA" id="ARBA00022448"/>
    </source>
</evidence>
<evidence type="ECO:0000256" key="16">
    <source>
        <dbReference type="ARBA" id="ARBA00034438"/>
    </source>
</evidence>
<keyword evidence="20" id="KW-1185">Reference proteome</keyword>
<protein>
    <recommendedName>
        <fullName evidence="17">RING-type E3 ubiquitin transferase (cysteine targeting)</fullName>
        <ecNumber evidence="17">2.3.2.36</ecNumber>
    </recommendedName>
    <alternativeName>
        <fullName evidence="15">Peroxin-2</fullName>
    </alternativeName>
</protein>
<evidence type="ECO:0000256" key="7">
    <source>
        <dbReference type="ARBA" id="ARBA00022723"/>
    </source>
</evidence>
<proteinExistence type="inferred from homology"/>
<evidence type="ECO:0000256" key="8">
    <source>
        <dbReference type="ARBA" id="ARBA00022771"/>
    </source>
</evidence>
<comment type="similarity">
    <text evidence="3">Belongs to the pex2/pex10/pex12 family.</text>
</comment>
<evidence type="ECO:0000256" key="9">
    <source>
        <dbReference type="ARBA" id="ARBA00022786"/>
    </source>
</evidence>
<dbReference type="AlphaFoldDB" id="A0A066WF69"/>
<comment type="pathway">
    <text evidence="2">Protein modification; protein ubiquitination.</text>
</comment>
<evidence type="ECO:0000313" key="19">
    <source>
        <dbReference type="EMBL" id="KDN52627.1"/>
    </source>
</evidence>
<keyword evidence="14" id="KW-0576">Peroxisome</keyword>
<keyword evidence="7" id="KW-0479">Metal-binding</keyword>
<evidence type="ECO:0000256" key="10">
    <source>
        <dbReference type="ARBA" id="ARBA00022833"/>
    </source>
</evidence>
<keyword evidence="6" id="KW-0812">Transmembrane</keyword>
<dbReference type="EMBL" id="JMSN01000008">
    <property type="protein sequence ID" value="KDN52627.1"/>
    <property type="molecule type" value="Genomic_DNA"/>
</dbReference>
<name>A0A066WF69_TILAU</name>
<dbReference type="OrthoDB" id="1701437at2759"/>
<sequence length="456" mass="50736">MAGEDTRSTAQTTSAIPAIPAIPATPATPNQFPSQLPVDLDLEAFWEARHETAKPSIESLRRRLSHFPSPPLRIQRVGQLDADLLDRELLEILLAPMKDAVNLIQPTLTSRILPEMLLVMRLALFKLSIIDHQASYGSMLQNLKYRNEWAHRGGLQSTSRDRKLSIQQLVLYPLITAIVPYAYARSELNMAQHPYSELPTSTTRHTLWNLMDRFRRWYTLAAFINFGLFLGNGKYRTLADRILGIRLIYAKRTVHRNVSFEYLNRQLVWHALTEFLVFLLPLLKPRRILKYLTRLPICSTALGRASKILPRVLRDRTGLSTPLKGSGNSDGEAALSKVIPEIAALPISTCALCWQRYQASQGGSSGVLRVGLPTSDPLDPASGALASRGNTLGKPNTASDDLIITIPYAADPCGCLYCYHCLASILLSEEAADDISDEGGWRCLRCSAIVRGLKRA</sequence>
<reference evidence="19 20" key="1">
    <citation type="submission" date="2014-05" db="EMBL/GenBank/DDBJ databases">
        <title>Draft genome sequence of a rare smut relative, Tilletiaria anomala UBC 951.</title>
        <authorList>
            <consortium name="DOE Joint Genome Institute"/>
            <person name="Toome M."/>
            <person name="Kuo A."/>
            <person name="Henrissat B."/>
            <person name="Lipzen A."/>
            <person name="Tritt A."/>
            <person name="Yoshinaga Y."/>
            <person name="Zane M."/>
            <person name="Barry K."/>
            <person name="Grigoriev I.V."/>
            <person name="Spatafora J.W."/>
            <person name="Aimea M.C."/>
        </authorList>
    </citation>
    <scope>NUCLEOTIDE SEQUENCE [LARGE SCALE GENOMIC DNA]</scope>
    <source>
        <strain evidence="19 20">UBC 951</strain>
    </source>
</reference>
<comment type="subcellular location">
    <subcellularLocation>
        <location evidence="1">Peroxisome membrane</location>
        <topology evidence="1">Multi-pass membrane protein</topology>
    </subcellularLocation>
</comment>
<evidence type="ECO:0000256" key="13">
    <source>
        <dbReference type="ARBA" id="ARBA00023136"/>
    </source>
</evidence>
<evidence type="ECO:0000256" key="11">
    <source>
        <dbReference type="ARBA" id="ARBA00022927"/>
    </source>
</evidence>
<dbReference type="Proteomes" id="UP000027361">
    <property type="component" value="Unassembled WGS sequence"/>
</dbReference>
<evidence type="ECO:0000259" key="18">
    <source>
        <dbReference type="Pfam" id="PF04757"/>
    </source>
</evidence>
<dbReference type="OMA" id="CQPWNGD"/>
<keyword evidence="8" id="KW-0863">Zinc-finger</keyword>
<dbReference type="HOGENOM" id="CLU_024591_0_0_1"/>
<evidence type="ECO:0000256" key="14">
    <source>
        <dbReference type="ARBA" id="ARBA00023140"/>
    </source>
</evidence>
<dbReference type="GO" id="GO:0016567">
    <property type="term" value="P:protein ubiquitination"/>
    <property type="evidence" value="ECO:0007669"/>
    <property type="project" value="UniProtKB-ARBA"/>
</dbReference>
<dbReference type="GO" id="GO:0061630">
    <property type="term" value="F:ubiquitin protein ligase activity"/>
    <property type="evidence" value="ECO:0007669"/>
    <property type="project" value="UniProtKB-EC"/>
</dbReference>
<dbReference type="GO" id="GO:0016562">
    <property type="term" value="P:protein import into peroxisome matrix, receptor recycling"/>
    <property type="evidence" value="ECO:0007669"/>
    <property type="project" value="UniProtKB-ARBA"/>
</dbReference>
<evidence type="ECO:0000313" key="20">
    <source>
        <dbReference type="Proteomes" id="UP000027361"/>
    </source>
</evidence>
<dbReference type="Pfam" id="PF04757">
    <property type="entry name" value="Pex2_Pex12"/>
    <property type="match status" value="1"/>
</dbReference>
<dbReference type="InParanoid" id="A0A066WF69"/>
<dbReference type="InterPro" id="IPR025654">
    <property type="entry name" value="PEX2/10"/>
</dbReference>
<keyword evidence="10" id="KW-0862">Zinc</keyword>
<feature type="domain" description="Pex N-terminal" evidence="18">
    <location>
        <begin position="88"/>
        <end position="284"/>
    </location>
</feature>
<dbReference type="PANTHER" id="PTHR48178">
    <property type="entry name" value="PEROXISOME BIOGENESIS FACTOR 2"/>
    <property type="match status" value="1"/>
</dbReference>
<dbReference type="RefSeq" id="XP_013245466.1">
    <property type="nucleotide sequence ID" value="XM_013390012.1"/>
</dbReference>
<dbReference type="GO" id="GO:0008270">
    <property type="term" value="F:zinc ion binding"/>
    <property type="evidence" value="ECO:0007669"/>
    <property type="project" value="UniProtKB-KW"/>
</dbReference>